<evidence type="ECO:0008006" key="4">
    <source>
        <dbReference type="Google" id="ProtNLM"/>
    </source>
</evidence>
<evidence type="ECO:0000313" key="3">
    <source>
        <dbReference type="Proteomes" id="UP000053660"/>
    </source>
</evidence>
<reference evidence="2 3" key="1">
    <citation type="submission" date="2014-03" db="EMBL/GenBank/DDBJ databases">
        <title>Draft genome of the hookworm Oesophagostomum dentatum.</title>
        <authorList>
            <person name="Mitreva M."/>
        </authorList>
    </citation>
    <scope>NUCLEOTIDE SEQUENCE [LARGE SCALE GENOMIC DNA]</scope>
    <source>
        <strain evidence="2 3">OD-Hann</strain>
    </source>
</reference>
<accession>A0A0B1SIE1</accession>
<evidence type="ECO:0000256" key="1">
    <source>
        <dbReference type="SAM" id="SignalP"/>
    </source>
</evidence>
<gene>
    <name evidence="2" type="ORF">OESDEN_15620</name>
</gene>
<sequence length="241" mass="25481">LHILLHSFLVLTTLVSASTALESNNSTQHPFPGGFNNGTGIVPCEEMSCTNGTCCQQGRRICPRVPPCFVTPTRCIPNASNSTGSNGTIICNPVGGNWYGSIPCEKMACPEGTCCEPERRICPRVPPCFTVPTKCIDKGDKDMAPNTSNSTGSNGTIICNPIGGNWYGSMPCEKMACPEGTCCEPERRICPRVPPCFTFPTKCIDKGDSDMAPNSTVVNGTVICSDAAGNSFGSGRGEEEP</sequence>
<organism evidence="2 3">
    <name type="scientific">Oesophagostomum dentatum</name>
    <name type="common">Nodular worm</name>
    <dbReference type="NCBI Taxonomy" id="61180"/>
    <lineage>
        <taxon>Eukaryota</taxon>
        <taxon>Metazoa</taxon>
        <taxon>Ecdysozoa</taxon>
        <taxon>Nematoda</taxon>
        <taxon>Chromadorea</taxon>
        <taxon>Rhabditida</taxon>
        <taxon>Rhabditina</taxon>
        <taxon>Rhabditomorpha</taxon>
        <taxon>Strongyloidea</taxon>
        <taxon>Strongylidae</taxon>
        <taxon>Oesophagostomum</taxon>
    </lineage>
</organism>
<keyword evidence="3" id="KW-1185">Reference proteome</keyword>
<dbReference type="Proteomes" id="UP000053660">
    <property type="component" value="Unassembled WGS sequence"/>
</dbReference>
<dbReference type="EMBL" id="KN567314">
    <property type="protein sequence ID" value="KHJ84664.1"/>
    <property type="molecule type" value="Genomic_DNA"/>
</dbReference>
<proteinExistence type="predicted"/>
<dbReference type="AlphaFoldDB" id="A0A0B1SIE1"/>
<feature type="chain" id="PRO_5002081576" description="CC domain-containing protein" evidence="1">
    <location>
        <begin position="21"/>
        <end position="241"/>
    </location>
</feature>
<name>A0A0B1SIE1_OESDE</name>
<feature type="signal peptide" evidence="1">
    <location>
        <begin position="1"/>
        <end position="20"/>
    </location>
</feature>
<keyword evidence="1" id="KW-0732">Signal</keyword>
<evidence type="ECO:0000313" key="2">
    <source>
        <dbReference type="EMBL" id="KHJ84664.1"/>
    </source>
</evidence>
<feature type="non-terminal residue" evidence="2">
    <location>
        <position position="1"/>
    </location>
</feature>
<protein>
    <recommendedName>
        <fullName evidence="4">CC domain-containing protein</fullName>
    </recommendedName>
</protein>